<dbReference type="Pfam" id="PF18301">
    <property type="entry name" value="preATP-grasp_3"/>
    <property type="match status" value="1"/>
</dbReference>
<dbReference type="RefSeq" id="WP_210803356.1">
    <property type="nucleotide sequence ID" value="NZ_JAGQDE010000016.1"/>
</dbReference>
<sequence>MTRIVVYELLSAAALPLGPAESRLLDQGTAMRDALAQALSELPGLALSVADSPAAPAHHGRAVRAHPGEAAEAFVRRLAVTHELVWVIAPESDNWLLRCKRLVGAQRWVGSSAAALEVTSHKQRTLAALARAGLRTPVSIGAEVQPAHWVVKPDQGAGAEGCWRLSTEAQALRMLAARRARGESVLCQPWIPGEALSLSLACRPEGCRLLAVNRQQLHTPDNGELRFLGVEAAALSPSDPRWSWLEAVAQSVWAAIPGLRGYVGVDLVWHPQLGPVCIEVNARLTCAFIGLPERLGRPLAAELLSPWWSPTLPEQAHV</sequence>
<keyword evidence="1" id="KW-0067">ATP-binding</keyword>
<feature type="domain" description="ATP-grasp" evidence="2">
    <location>
        <begin position="110"/>
        <end position="308"/>
    </location>
</feature>
<keyword evidence="4" id="KW-1185">Reference proteome</keyword>
<dbReference type="InterPro" id="IPR040803">
    <property type="entry name" value="MfnD_preATP-grasp"/>
</dbReference>
<dbReference type="Proteomes" id="UP000678374">
    <property type="component" value="Unassembled WGS sequence"/>
</dbReference>
<organism evidence="3 4">
    <name type="scientific">Ideonella aquatica</name>
    <dbReference type="NCBI Taxonomy" id="2824119"/>
    <lineage>
        <taxon>Bacteria</taxon>
        <taxon>Pseudomonadati</taxon>
        <taxon>Pseudomonadota</taxon>
        <taxon>Betaproteobacteria</taxon>
        <taxon>Burkholderiales</taxon>
        <taxon>Sphaerotilaceae</taxon>
        <taxon>Ideonella</taxon>
    </lineage>
</organism>
<dbReference type="AlphaFoldDB" id="A0A940YRK1"/>
<dbReference type="Pfam" id="PF02655">
    <property type="entry name" value="ATP-grasp_3"/>
    <property type="match status" value="1"/>
</dbReference>
<evidence type="ECO:0000256" key="1">
    <source>
        <dbReference type="PROSITE-ProRule" id="PRU00409"/>
    </source>
</evidence>
<dbReference type="InterPro" id="IPR003806">
    <property type="entry name" value="ATP-grasp_PylC-type"/>
</dbReference>
<protein>
    <submittedName>
        <fullName evidence="3">ATP-grasp domain-containing protein</fullName>
    </submittedName>
</protein>
<dbReference type="GO" id="GO:0005524">
    <property type="term" value="F:ATP binding"/>
    <property type="evidence" value="ECO:0007669"/>
    <property type="project" value="UniProtKB-UniRule"/>
</dbReference>
<dbReference type="PROSITE" id="PS50975">
    <property type="entry name" value="ATP_GRASP"/>
    <property type="match status" value="1"/>
</dbReference>
<proteinExistence type="predicted"/>
<accession>A0A940YRK1</accession>
<comment type="caution">
    <text evidence="3">The sequence shown here is derived from an EMBL/GenBank/DDBJ whole genome shotgun (WGS) entry which is preliminary data.</text>
</comment>
<keyword evidence="1" id="KW-0547">Nucleotide-binding</keyword>
<dbReference type="SUPFAM" id="SSF56059">
    <property type="entry name" value="Glutathione synthetase ATP-binding domain-like"/>
    <property type="match status" value="1"/>
</dbReference>
<dbReference type="Gene3D" id="3.40.50.11770">
    <property type="match status" value="1"/>
</dbReference>
<evidence type="ECO:0000313" key="4">
    <source>
        <dbReference type="Proteomes" id="UP000678374"/>
    </source>
</evidence>
<dbReference type="GO" id="GO:0046872">
    <property type="term" value="F:metal ion binding"/>
    <property type="evidence" value="ECO:0007669"/>
    <property type="project" value="InterPro"/>
</dbReference>
<evidence type="ECO:0000259" key="2">
    <source>
        <dbReference type="PROSITE" id="PS50975"/>
    </source>
</evidence>
<name>A0A940YRK1_9BURK</name>
<gene>
    <name evidence="3" type="ORF">KAK06_17135</name>
</gene>
<dbReference type="InterPro" id="IPR011761">
    <property type="entry name" value="ATP-grasp"/>
</dbReference>
<evidence type="ECO:0000313" key="3">
    <source>
        <dbReference type="EMBL" id="MBQ0960683.1"/>
    </source>
</evidence>
<dbReference type="Gene3D" id="3.30.470.20">
    <property type="entry name" value="ATP-grasp fold, B domain"/>
    <property type="match status" value="1"/>
</dbReference>
<reference evidence="3" key="1">
    <citation type="submission" date="2021-04" db="EMBL/GenBank/DDBJ databases">
        <title>The genome sequence of Ideonella sp. 4Y11.</title>
        <authorList>
            <person name="Liu Y."/>
        </authorList>
    </citation>
    <scope>NUCLEOTIDE SEQUENCE</scope>
    <source>
        <strain evidence="3">4Y11</strain>
    </source>
</reference>
<dbReference type="EMBL" id="JAGQDE010000016">
    <property type="protein sequence ID" value="MBQ0960683.1"/>
    <property type="molecule type" value="Genomic_DNA"/>
</dbReference>